<proteinExistence type="predicted"/>
<gene>
    <name evidence="1" type="ORF">UMC4404_09261</name>
</gene>
<evidence type="ECO:0000313" key="2">
    <source>
        <dbReference type="Proteomes" id="UP000049685"/>
    </source>
</evidence>
<dbReference type="KEGG" id="psor:RSJ16_07290"/>
<dbReference type="Proteomes" id="UP000049685">
    <property type="component" value="Unassembled WGS sequence"/>
</dbReference>
<reference evidence="2" key="1">
    <citation type="submission" date="2015-01" db="EMBL/GenBank/DDBJ databases">
        <authorList>
            <person name="Aslett A.Martin."/>
            <person name="De Silva Nishadi"/>
        </authorList>
    </citation>
    <scope>NUCLEOTIDE SEQUENCE [LARGE SCALE GENOMIC DNA]</scope>
    <source>
        <strain evidence="2">UMC4404</strain>
    </source>
</reference>
<accession>A0A9P1PB51</accession>
<name>A0A9P1PB51_PARSO</name>
<organism evidence="1 2">
    <name type="scientific">Paraclostridium sordellii</name>
    <name type="common">Clostridium sordellii</name>
    <dbReference type="NCBI Taxonomy" id="1505"/>
    <lineage>
        <taxon>Bacteria</taxon>
        <taxon>Bacillati</taxon>
        <taxon>Bacillota</taxon>
        <taxon>Clostridia</taxon>
        <taxon>Peptostreptococcales</taxon>
        <taxon>Peptostreptococcaceae</taxon>
        <taxon>Paraclostridium</taxon>
    </lineage>
</organism>
<evidence type="ECO:0000313" key="1">
    <source>
        <dbReference type="EMBL" id="CEO32946.1"/>
    </source>
</evidence>
<dbReference type="RefSeq" id="WP_021128284.1">
    <property type="nucleotide sequence ID" value="NZ_BDJI01000002.1"/>
</dbReference>
<dbReference type="EMBL" id="CDNY01000003">
    <property type="protein sequence ID" value="CEO32946.1"/>
    <property type="molecule type" value="Genomic_DNA"/>
</dbReference>
<dbReference type="AlphaFoldDB" id="A0A9P1PB51"/>
<sequence>MATKRRETEYGTIAETEHGIIEIISPEVRLGRKQTEEEIQAILDRIARVNYKIAKRLYKEGKLEIKK</sequence>
<protein>
    <submittedName>
        <fullName evidence="1">Uncharacterized protein</fullName>
    </submittedName>
</protein>
<comment type="caution">
    <text evidence="1">The sequence shown here is derived from an EMBL/GenBank/DDBJ whole genome shotgun (WGS) entry which is preliminary data.</text>
</comment>